<evidence type="ECO:0000313" key="3">
    <source>
        <dbReference type="Proteomes" id="UP000033115"/>
    </source>
</evidence>
<evidence type="ECO:0000256" key="1">
    <source>
        <dbReference type="SAM" id="Phobius"/>
    </source>
</evidence>
<dbReference type="STRING" id="1548.CSCA_0527"/>
<evidence type="ECO:0000313" key="2">
    <source>
        <dbReference type="EMBL" id="AKA67652.1"/>
    </source>
</evidence>
<dbReference type="RefSeq" id="WP_029161318.1">
    <property type="nucleotide sequence ID" value="NZ_CP009933.1"/>
</dbReference>
<organism evidence="2 3">
    <name type="scientific">Clostridium scatologenes</name>
    <dbReference type="NCBI Taxonomy" id="1548"/>
    <lineage>
        <taxon>Bacteria</taxon>
        <taxon>Bacillati</taxon>
        <taxon>Bacillota</taxon>
        <taxon>Clostridia</taxon>
        <taxon>Eubacteriales</taxon>
        <taxon>Clostridiaceae</taxon>
        <taxon>Clostridium</taxon>
    </lineage>
</organism>
<keyword evidence="1" id="KW-1133">Transmembrane helix</keyword>
<dbReference type="Proteomes" id="UP000033115">
    <property type="component" value="Chromosome"/>
</dbReference>
<dbReference type="KEGG" id="csq:CSCA_0527"/>
<gene>
    <name evidence="2" type="ORF">CSCA_0527</name>
</gene>
<dbReference type="InterPro" id="IPR058240">
    <property type="entry name" value="rSAM_sf"/>
</dbReference>
<dbReference type="CDD" id="cd01335">
    <property type="entry name" value="Radical_SAM"/>
    <property type="match status" value="1"/>
</dbReference>
<proteinExistence type="predicted"/>
<accession>A0A0E3JYS7</accession>
<keyword evidence="1" id="KW-0472">Membrane</keyword>
<feature type="transmembrane region" description="Helical" evidence="1">
    <location>
        <begin position="253"/>
        <end position="275"/>
    </location>
</feature>
<protein>
    <submittedName>
        <fullName evidence="2">Radical SAM domain-containing protein</fullName>
    </submittedName>
</protein>
<dbReference type="AlphaFoldDB" id="A0A0E3JYS7"/>
<reference evidence="2 3" key="1">
    <citation type="journal article" date="2015" name="J. Biotechnol.">
        <title>Complete genome sequence of a malodorant-producing acetogen, Clostridium scatologenes ATCC 25775(T).</title>
        <authorList>
            <person name="Zhu Z."/>
            <person name="Guo T."/>
            <person name="Zheng H."/>
            <person name="Song T."/>
            <person name="Ouyang P."/>
            <person name="Xie J."/>
        </authorList>
    </citation>
    <scope>NUCLEOTIDE SEQUENCE [LARGE SCALE GENOMIC DNA]</scope>
    <source>
        <strain evidence="2 3">ATCC 25775</strain>
    </source>
</reference>
<dbReference type="HOGENOM" id="CLU_052149_0_0_9"/>
<keyword evidence="3" id="KW-1185">Reference proteome</keyword>
<dbReference type="SUPFAM" id="SSF102114">
    <property type="entry name" value="Radical SAM enzymes"/>
    <property type="match status" value="1"/>
</dbReference>
<dbReference type="InterPro" id="IPR013785">
    <property type="entry name" value="Aldolase_TIM"/>
</dbReference>
<keyword evidence="1" id="KW-0812">Transmembrane</keyword>
<sequence length="350" mass="39200">MKIEQKLQQILDKSWSNIRLNREECKYLLSIDETSYASGLIRNTANSIIRSKNDNSAIILGQIGVEISPCPGKCKFCTFGDGHTKFEPSRIGQEELQEKMISFCKEGDLYALYLMTMHEYDLENFLNTIHYAKKIAPPTTQLWSNIGDTDLDTFKEIKKAGITGVYHVCRLGEGIDTSLKPENRIKTMQNALDAGLELYTCCEPIGPEHTIDQLVDNIFIGAEMGIYQHAAMRRVPVPGTPFAKYGQISELRLAHIVAVIALCTVTLPTMAYMGVHEPNQLSYASGANIITAESGANPRDCQSDTSKNRGMDMARCRKMLFECGFTNIRRGDESKIPLDFEYLVKTNSLD</sequence>
<dbReference type="Gene3D" id="3.20.20.70">
    <property type="entry name" value="Aldolase class I"/>
    <property type="match status" value="1"/>
</dbReference>
<dbReference type="EMBL" id="CP009933">
    <property type="protein sequence ID" value="AKA67652.1"/>
    <property type="molecule type" value="Genomic_DNA"/>
</dbReference>
<name>A0A0E3JYS7_CLOSL</name>